<comment type="caution">
    <text evidence="5">The sequence shown here is derived from an EMBL/GenBank/DDBJ whole genome shotgun (WGS) entry which is preliminary data.</text>
</comment>
<protein>
    <recommendedName>
        <fullName evidence="4">HTH hxlR-type domain-containing protein</fullName>
    </recommendedName>
</protein>
<dbReference type="RefSeq" id="WP_245854563.1">
    <property type="nucleotide sequence ID" value="NZ_CBDRBW010000011.1"/>
</dbReference>
<evidence type="ECO:0000256" key="1">
    <source>
        <dbReference type="ARBA" id="ARBA00023015"/>
    </source>
</evidence>
<dbReference type="SUPFAM" id="SSF46785">
    <property type="entry name" value="Winged helix' DNA-binding domain"/>
    <property type="match status" value="1"/>
</dbReference>
<dbReference type="Proteomes" id="UP000197174">
    <property type="component" value="Unassembled WGS sequence"/>
</dbReference>
<evidence type="ECO:0000313" key="6">
    <source>
        <dbReference type="Proteomes" id="UP000197174"/>
    </source>
</evidence>
<reference evidence="5 6" key="1">
    <citation type="submission" date="2017-03" db="EMBL/GenBank/DDBJ databases">
        <title>Whole genome sequence of Micromonospora wenchangensis, isolated from mangrove soil.</title>
        <authorList>
            <person name="Yang H."/>
        </authorList>
    </citation>
    <scope>NUCLEOTIDE SEQUENCE [LARGE SCALE GENOMIC DNA]</scope>
    <source>
        <strain evidence="5 6">CCTCC AA 2012002</strain>
    </source>
</reference>
<name>A0A246RLV8_9ACTN</name>
<dbReference type="InterPro" id="IPR036388">
    <property type="entry name" value="WH-like_DNA-bd_sf"/>
</dbReference>
<dbReference type="InterPro" id="IPR002577">
    <property type="entry name" value="HTH_HxlR"/>
</dbReference>
<evidence type="ECO:0000256" key="3">
    <source>
        <dbReference type="ARBA" id="ARBA00023163"/>
    </source>
</evidence>
<keyword evidence="2" id="KW-0238">DNA-binding</keyword>
<evidence type="ECO:0000313" key="5">
    <source>
        <dbReference type="EMBL" id="OWV07492.1"/>
    </source>
</evidence>
<keyword evidence="1" id="KW-0805">Transcription regulation</keyword>
<feature type="domain" description="HTH hxlR-type" evidence="4">
    <location>
        <begin position="12"/>
        <end position="110"/>
    </location>
</feature>
<dbReference type="Gene3D" id="1.10.10.10">
    <property type="entry name" value="Winged helix-like DNA-binding domain superfamily/Winged helix DNA-binding domain"/>
    <property type="match status" value="1"/>
</dbReference>
<dbReference type="AlphaFoldDB" id="A0A246RLV8"/>
<dbReference type="InterPro" id="IPR036390">
    <property type="entry name" value="WH_DNA-bd_sf"/>
</dbReference>
<keyword evidence="6" id="KW-1185">Reference proteome</keyword>
<organism evidence="5 6">
    <name type="scientific">Micromonospora wenchangensis</name>
    <dbReference type="NCBI Taxonomy" id="1185415"/>
    <lineage>
        <taxon>Bacteria</taxon>
        <taxon>Bacillati</taxon>
        <taxon>Actinomycetota</taxon>
        <taxon>Actinomycetes</taxon>
        <taxon>Micromonosporales</taxon>
        <taxon>Micromonosporaceae</taxon>
        <taxon>Micromonospora</taxon>
    </lineage>
</organism>
<gene>
    <name evidence="5" type="ORF">B5D80_14015</name>
</gene>
<dbReference type="Pfam" id="PF01638">
    <property type="entry name" value="HxlR"/>
    <property type="match status" value="1"/>
</dbReference>
<evidence type="ECO:0000256" key="2">
    <source>
        <dbReference type="ARBA" id="ARBA00023125"/>
    </source>
</evidence>
<proteinExistence type="predicted"/>
<dbReference type="EMBL" id="MZMV01000020">
    <property type="protein sequence ID" value="OWV07492.1"/>
    <property type="molecule type" value="Genomic_DNA"/>
</dbReference>
<dbReference type="PROSITE" id="PS51118">
    <property type="entry name" value="HTH_HXLR"/>
    <property type="match status" value="1"/>
</dbReference>
<evidence type="ECO:0000259" key="4">
    <source>
        <dbReference type="PROSITE" id="PS51118"/>
    </source>
</evidence>
<dbReference type="PANTHER" id="PTHR33204:SF39">
    <property type="entry name" value="TRANSCRIPTIONAL REGULATORY PROTEIN"/>
    <property type="match status" value="1"/>
</dbReference>
<sequence length="129" mass="14275">MTDPAARFDPVCPSGIAPIRIGDKWTAMVISLLAQEPMRYSTIRAQIGPVTAKVLTTALRDLERDGFVARTEHPGPPRSVHYALTELGRTLLPAIALAVRWAHDHLGAMLDAQEAYDREHARQGRVDLR</sequence>
<keyword evidence="3" id="KW-0804">Transcription</keyword>
<dbReference type="GO" id="GO:0003677">
    <property type="term" value="F:DNA binding"/>
    <property type="evidence" value="ECO:0007669"/>
    <property type="project" value="UniProtKB-KW"/>
</dbReference>
<dbReference type="PANTHER" id="PTHR33204">
    <property type="entry name" value="TRANSCRIPTIONAL REGULATOR, MARR FAMILY"/>
    <property type="match status" value="1"/>
</dbReference>
<accession>A0A246RLV8</accession>